<feature type="domain" description="HTH Mu-type" evidence="5">
    <location>
        <begin position="1"/>
        <end position="20"/>
    </location>
</feature>
<dbReference type="InterPro" id="IPR001650">
    <property type="entry name" value="Helicase_C-like"/>
</dbReference>
<reference evidence="6 7" key="1">
    <citation type="submission" date="2021-02" db="EMBL/GenBank/DDBJ databases">
        <title>Complete Genome Sequence of Arcanobacterium phocisimile strain DSM 26142T from a harbour seal.</title>
        <authorList>
            <person name="Borowiak M."/>
            <person name="Alssahen M."/>
            <person name="Malorny B."/>
            <person name="Laemmler C."/>
            <person name="Siebert U."/>
            <person name="Ploetz M."/>
            <person name="Abdulmawjood A."/>
        </authorList>
    </citation>
    <scope>NUCLEOTIDE SEQUENCE [LARGE SCALE GENOMIC DNA]</scope>
    <source>
        <strain evidence="6 7">DSM 26142</strain>
    </source>
</reference>
<dbReference type="Pfam" id="PF09369">
    <property type="entry name" value="MZB"/>
    <property type="match status" value="1"/>
</dbReference>
<accession>A0ABX7IGZ0</accession>
<gene>
    <name evidence="6" type="ORF">JTE88_08415</name>
</gene>
<keyword evidence="7" id="KW-1185">Reference proteome</keyword>
<keyword evidence="1" id="KW-0547">Nucleotide-binding</keyword>
<evidence type="ECO:0000259" key="5">
    <source>
        <dbReference type="PROSITE" id="PS51702"/>
    </source>
</evidence>
<keyword evidence="6" id="KW-0378">Hydrolase</keyword>
<dbReference type="PROSITE" id="PS51194">
    <property type="entry name" value="HELICASE_CTER"/>
    <property type="match status" value="1"/>
</dbReference>
<dbReference type="Gene3D" id="3.40.50.300">
    <property type="entry name" value="P-loop containing nucleotide triphosphate hydrolases"/>
    <property type="match status" value="2"/>
</dbReference>
<dbReference type="InterPro" id="IPR014001">
    <property type="entry name" value="Helicase_ATP-bd"/>
</dbReference>
<dbReference type="Proteomes" id="UP000602653">
    <property type="component" value="Chromosome"/>
</dbReference>
<dbReference type="SMART" id="SM00490">
    <property type="entry name" value="HELICc"/>
    <property type="match status" value="1"/>
</dbReference>
<feature type="domain" description="Helicase ATP-binding" evidence="3">
    <location>
        <begin position="56"/>
        <end position="246"/>
    </location>
</feature>
<evidence type="ECO:0000256" key="2">
    <source>
        <dbReference type="ARBA" id="ARBA00022840"/>
    </source>
</evidence>
<dbReference type="InterPro" id="IPR018973">
    <property type="entry name" value="MZB"/>
</dbReference>
<keyword evidence="6" id="KW-0347">Helicase</keyword>
<dbReference type="PANTHER" id="PTHR47957:SF3">
    <property type="entry name" value="ATP-DEPENDENT HELICASE HRQ1"/>
    <property type="match status" value="1"/>
</dbReference>
<protein>
    <submittedName>
        <fullName evidence="6">DEAD/DEAH box helicase</fullName>
    </submittedName>
</protein>
<dbReference type="PANTHER" id="PTHR47957">
    <property type="entry name" value="ATP-DEPENDENT HELICASE HRQ1"/>
    <property type="match status" value="1"/>
</dbReference>
<proteinExistence type="predicted"/>
<evidence type="ECO:0000313" key="6">
    <source>
        <dbReference type="EMBL" id="QRV02082.1"/>
    </source>
</evidence>
<dbReference type="RefSeq" id="WP_204424318.1">
    <property type="nucleotide sequence ID" value="NZ_CP070228.1"/>
</dbReference>
<evidence type="ECO:0000259" key="4">
    <source>
        <dbReference type="PROSITE" id="PS51194"/>
    </source>
</evidence>
<dbReference type="SUPFAM" id="SSF52540">
    <property type="entry name" value="P-loop containing nucleoside triphosphate hydrolases"/>
    <property type="match status" value="1"/>
</dbReference>
<dbReference type="Pfam" id="PF22982">
    <property type="entry name" value="WHD_HRQ1"/>
    <property type="match status" value="1"/>
</dbReference>
<dbReference type="GO" id="GO:0004386">
    <property type="term" value="F:helicase activity"/>
    <property type="evidence" value="ECO:0007669"/>
    <property type="project" value="UniProtKB-KW"/>
</dbReference>
<evidence type="ECO:0000313" key="7">
    <source>
        <dbReference type="Proteomes" id="UP000602653"/>
    </source>
</evidence>
<dbReference type="InterPro" id="IPR055227">
    <property type="entry name" value="HRQ1_WHD"/>
</dbReference>
<keyword evidence="2" id="KW-0067">ATP-binding</keyword>
<dbReference type="Pfam" id="PF00270">
    <property type="entry name" value="DEAD"/>
    <property type="match status" value="1"/>
</dbReference>
<dbReference type="Pfam" id="PF00271">
    <property type="entry name" value="Helicase_C"/>
    <property type="match status" value="1"/>
</dbReference>
<feature type="domain" description="Helicase C-terminal" evidence="4">
    <location>
        <begin position="257"/>
        <end position="430"/>
    </location>
</feature>
<dbReference type="EMBL" id="CP070228">
    <property type="protein sequence ID" value="QRV02082.1"/>
    <property type="molecule type" value="Genomic_DNA"/>
</dbReference>
<sequence>MNSLPASVREMITGRQLIPARQPREAHWPAHITPRLRRALVRRGIDQLWSHQAQAIFELNAGNHVVIATGTGSGKSLAAWIPVLHELLSFSHSHSLKDHHSKPTTLYLSPTKALAADQLANLTQLAQDIDPHIAIATADGDSDTPTRRFARDYADIILSNPDFLHFSLLSQHEKWARLWRGLRFIVVDEFHHYRGNFGAHVSLILRRALRIAHYYGANPQVIFLSATSHNPRESAQRFLGSTFGSVTAITDDGSPAAEREIYTVLPTESAAQTAAALTAELAHDGKRLLTFVRSRHGVERVAELARIHHSELDPRAAASIAAYRGGYLPEERRDLEARLSNGSLRALVTTSALELGIDIAGLDAVITTGWPGTHASFHQQIGRAGRAGTPGMSVFIARDNPLDQYIVHHPDMLTAPALESSTFDPTNPWILPPHLAAAAHELPLTKKDLPLFALTSTSLVDQMVDNELLKSRPSGWFWNTTTRIEPHSLLDLRGEDSTISIVNSHDGSVLGTVDGSRADTTVFPGAIYLHQGKSFEILERQSDIALAQPATDTSIRTFARTNNSVDIISTTHTVTLPGGLWCYGTVNVRSQVVGYDVRRASDGVFLGTVPLDLPIREFVTAGTWISLSEETTRTYQIDTADLPGTLHGAEHTMIAMLPLLATCDRWDIGGLSTAIHPATQCPTIIIHDAIAGGSGAALRGFHAGRTWLQATFEALATCPCESGCPSCVQSPKCGNNNQPLSKTGALFLMAALLDQHDSLENS</sequence>
<dbReference type="InterPro" id="IPR027417">
    <property type="entry name" value="P-loop_NTPase"/>
</dbReference>
<evidence type="ECO:0000256" key="1">
    <source>
        <dbReference type="ARBA" id="ARBA00022741"/>
    </source>
</evidence>
<evidence type="ECO:0000259" key="3">
    <source>
        <dbReference type="PROSITE" id="PS51192"/>
    </source>
</evidence>
<dbReference type="CDD" id="cd18797">
    <property type="entry name" value="SF2_C_Hrq"/>
    <property type="match status" value="1"/>
</dbReference>
<organism evidence="6 7">
    <name type="scientific">Arcanobacterium phocisimile</name>
    <dbReference type="NCBI Taxonomy" id="1302235"/>
    <lineage>
        <taxon>Bacteria</taxon>
        <taxon>Bacillati</taxon>
        <taxon>Actinomycetota</taxon>
        <taxon>Actinomycetes</taxon>
        <taxon>Actinomycetales</taxon>
        <taxon>Actinomycetaceae</taxon>
        <taxon>Arcanobacterium</taxon>
    </lineage>
</organism>
<dbReference type="PROSITE" id="PS51192">
    <property type="entry name" value="HELICASE_ATP_BIND_1"/>
    <property type="match status" value="1"/>
</dbReference>
<dbReference type="SMART" id="SM00487">
    <property type="entry name" value="DEXDc"/>
    <property type="match status" value="1"/>
</dbReference>
<dbReference type="InterPro" id="IPR003314">
    <property type="entry name" value="Mu-type_HTH"/>
</dbReference>
<dbReference type="PROSITE" id="PS51702">
    <property type="entry name" value="HTH_MU"/>
    <property type="match status" value="1"/>
</dbReference>
<dbReference type="CDD" id="cd17923">
    <property type="entry name" value="DEXHc_Hrq1-like"/>
    <property type="match status" value="1"/>
</dbReference>
<name>A0ABX7IGZ0_9ACTO</name>
<dbReference type="InterPro" id="IPR011545">
    <property type="entry name" value="DEAD/DEAH_box_helicase_dom"/>
</dbReference>